<feature type="domain" description="L,D-TPase catalytic" evidence="9">
    <location>
        <begin position="223"/>
        <end position="402"/>
    </location>
</feature>
<evidence type="ECO:0000256" key="3">
    <source>
        <dbReference type="ARBA" id="ARBA00022679"/>
    </source>
</evidence>
<keyword evidence="8" id="KW-0732">Signal</keyword>
<evidence type="ECO:0000256" key="8">
    <source>
        <dbReference type="SAM" id="SignalP"/>
    </source>
</evidence>
<keyword evidence="6 7" id="KW-0961">Cell wall biogenesis/degradation</keyword>
<evidence type="ECO:0000256" key="7">
    <source>
        <dbReference type="PROSITE-ProRule" id="PRU01373"/>
    </source>
</evidence>
<dbReference type="SUPFAM" id="SSF141523">
    <property type="entry name" value="L,D-transpeptidase catalytic domain-like"/>
    <property type="match status" value="1"/>
</dbReference>
<protein>
    <submittedName>
        <fullName evidence="10">L,D-transpeptidase family protein</fullName>
    </submittedName>
</protein>
<keyword evidence="5 7" id="KW-0573">Peptidoglycan synthesis</keyword>
<dbReference type="InterPro" id="IPR052905">
    <property type="entry name" value="LD-transpeptidase_YkuD-like"/>
</dbReference>
<dbReference type="Gene3D" id="1.10.101.10">
    <property type="entry name" value="PGBD-like superfamily/PGBD"/>
    <property type="match status" value="1"/>
</dbReference>
<dbReference type="Proteomes" id="UP001202831">
    <property type="component" value="Unassembled WGS sequence"/>
</dbReference>
<evidence type="ECO:0000256" key="4">
    <source>
        <dbReference type="ARBA" id="ARBA00022960"/>
    </source>
</evidence>
<dbReference type="PANTHER" id="PTHR41533">
    <property type="entry name" value="L,D-TRANSPEPTIDASE HI_1667-RELATED"/>
    <property type="match status" value="1"/>
</dbReference>
<feature type="active site" description="Nucleophile" evidence="7">
    <location>
        <position position="374"/>
    </location>
</feature>
<keyword evidence="4 7" id="KW-0133">Cell shape</keyword>
<dbReference type="CDD" id="cd16913">
    <property type="entry name" value="YkuD_like"/>
    <property type="match status" value="1"/>
</dbReference>
<proteinExistence type="inferred from homology"/>
<dbReference type="Gene3D" id="2.40.440.10">
    <property type="entry name" value="L,D-transpeptidase catalytic domain-like"/>
    <property type="match status" value="1"/>
</dbReference>
<dbReference type="Pfam" id="PF03734">
    <property type="entry name" value="YkuD"/>
    <property type="match status" value="1"/>
</dbReference>
<dbReference type="InterPro" id="IPR036366">
    <property type="entry name" value="PGBDSf"/>
</dbReference>
<evidence type="ECO:0000256" key="1">
    <source>
        <dbReference type="ARBA" id="ARBA00004752"/>
    </source>
</evidence>
<reference evidence="10 11" key="1">
    <citation type="submission" date="2022-01" db="EMBL/GenBank/DDBJ databases">
        <title>Whole genome-based taxonomy of the Shewanellaceae.</title>
        <authorList>
            <person name="Martin-Rodriguez A.J."/>
        </authorList>
    </citation>
    <scope>NUCLEOTIDE SEQUENCE [LARGE SCALE GENOMIC DNA]</scope>
    <source>
        <strain evidence="10 11">DSM 21332</strain>
    </source>
</reference>
<keyword evidence="3" id="KW-0808">Transferase</keyword>
<dbReference type="Pfam" id="PF01471">
    <property type="entry name" value="PG_binding_1"/>
    <property type="match status" value="1"/>
</dbReference>
<keyword evidence="11" id="KW-1185">Reference proteome</keyword>
<comment type="pathway">
    <text evidence="1 7">Cell wall biogenesis; peptidoglycan biosynthesis.</text>
</comment>
<evidence type="ECO:0000256" key="2">
    <source>
        <dbReference type="ARBA" id="ARBA00005992"/>
    </source>
</evidence>
<sequence>MRLMILALMTFLAVSPAKAVDSQALEYFERHLHLVALADDSQRFAAYYQLFTKSEESKQLAHLDDMLMDVALFWQNQGLAHQLHSGLSSRLDRVLAIEPKARDYLWITNRIQYLGWLEENQSWVLLSEDFWLRPGDNHRGVVALAERLKLLGDLDQSWQAGRHYDLALELAVKKFQQRHGLEMDGVVGPRTLHWLNMSPADRATLLARNFVERTRYLAAIGDRYLLVNIPAYEMKLVDKGLLRLHSRVIVGSRYRQTPVMDSQISNLVLNPSWRVPRRLAYRDLRPKIRQDGSYIDTKGFEVYDFQGNRQQLSAEEWQQKAEGGFPYRLVQRPGEDNALGRYKFHFANDYSVYLHDTPDKHLFEQADRALSSGCIRVERVDALANWVAANLVMDKQTWVSKVNDPNYETQWFALNEVLPIHLVYWTAWMQGPDNAQFRSDIYRKHQTRSGGLSASR</sequence>
<organism evidence="10 11">
    <name type="scientific">Shewanella corallii</name>
    <dbReference type="NCBI Taxonomy" id="560080"/>
    <lineage>
        <taxon>Bacteria</taxon>
        <taxon>Pseudomonadati</taxon>
        <taxon>Pseudomonadota</taxon>
        <taxon>Gammaproteobacteria</taxon>
        <taxon>Alteromonadales</taxon>
        <taxon>Shewanellaceae</taxon>
        <taxon>Shewanella</taxon>
    </lineage>
</organism>
<feature type="chain" id="PRO_5047410623" evidence="8">
    <location>
        <begin position="20"/>
        <end position="456"/>
    </location>
</feature>
<dbReference type="RefSeq" id="WP_249249477.1">
    <property type="nucleotide sequence ID" value="NZ_JAKIKT010000005.1"/>
</dbReference>
<evidence type="ECO:0000256" key="5">
    <source>
        <dbReference type="ARBA" id="ARBA00022984"/>
    </source>
</evidence>
<dbReference type="InterPro" id="IPR036365">
    <property type="entry name" value="PGBD-like_sf"/>
</dbReference>
<dbReference type="PANTHER" id="PTHR41533:SF1">
    <property type="entry name" value="L,D-TRANSPEPTIDASE YCBB-RELATED"/>
    <property type="match status" value="1"/>
</dbReference>
<dbReference type="InterPro" id="IPR002477">
    <property type="entry name" value="Peptidoglycan-bd-like"/>
</dbReference>
<dbReference type="PROSITE" id="PS52029">
    <property type="entry name" value="LD_TPASE"/>
    <property type="match status" value="1"/>
</dbReference>
<evidence type="ECO:0000313" key="10">
    <source>
        <dbReference type="EMBL" id="MCL2914835.1"/>
    </source>
</evidence>
<accession>A0ABT0N8Z2</accession>
<name>A0ABT0N8Z2_9GAMM</name>
<comment type="caution">
    <text evidence="10">The sequence shown here is derived from an EMBL/GenBank/DDBJ whole genome shotgun (WGS) entry which is preliminary data.</text>
</comment>
<feature type="signal peptide" evidence="8">
    <location>
        <begin position="1"/>
        <end position="19"/>
    </location>
</feature>
<evidence type="ECO:0000313" key="11">
    <source>
        <dbReference type="Proteomes" id="UP001202831"/>
    </source>
</evidence>
<dbReference type="InterPro" id="IPR038063">
    <property type="entry name" value="Transpep_catalytic_dom"/>
</dbReference>
<gene>
    <name evidence="10" type="ORF">L2725_13790</name>
</gene>
<feature type="active site" description="Proton donor/acceptor" evidence="7">
    <location>
        <position position="355"/>
    </location>
</feature>
<dbReference type="InterPro" id="IPR005490">
    <property type="entry name" value="LD_TPept_cat_dom"/>
</dbReference>
<evidence type="ECO:0000259" key="9">
    <source>
        <dbReference type="PROSITE" id="PS52029"/>
    </source>
</evidence>
<evidence type="ECO:0000256" key="6">
    <source>
        <dbReference type="ARBA" id="ARBA00023316"/>
    </source>
</evidence>
<dbReference type="SUPFAM" id="SSF47090">
    <property type="entry name" value="PGBD-like"/>
    <property type="match status" value="1"/>
</dbReference>
<dbReference type="EMBL" id="JAKIKT010000005">
    <property type="protein sequence ID" value="MCL2914835.1"/>
    <property type="molecule type" value="Genomic_DNA"/>
</dbReference>
<comment type="similarity">
    <text evidence="2">Belongs to the YkuD family.</text>
</comment>